<name>A0AA38NWY6_9AGAR</name>
<comment type="caution">
    <text evidence="2">The sequence shown here is derived from an EMBL/GenBank/DDBJ whole genome shotgun (WGS) entry which is preliminary data.</text>
</comment>
<feature type="compositionally biased region" description="Polar residues" evidence="1">
    <location>
        <begin position="82"/>
        <end position="101"/>
    </location>
</feature>
<accession>A0AA38NWY6</accession>
<dbReference type="Proteomes" id="UP001163846">
    <property type="component" value="Unassembled WGS sequence"/>
</dbReference>
<gene>
    <name evidence="2" type="ORF">F5878DRAFT_666903</name>
</gene>
<proteinExistence type="predicted"/>
<feature type="compositionally biased region" description="Low complexity" evidence="1">
    <location>
        <begin position="105"/>
        <end position="115"/>
    </location>
</feature>
<organism evidence="2 3">
    <name type="scientific">Lentinula raphanica</name>
    <dbReference type="NCBI Taxonomy" id="153919"/>
    <lineage>
        <taxon>Eukaryota</taxon>
        <taxon>Fungi</taxon>
        <taxon>Dikarya</taxon>
        <taxon>Basidiomycota</taxon>
        <taxon>Agaricomycotina</taxon>
        <taxon>Agaricomycetes</taxon>
        <taxon>Agaricomycetidae</taxon>
        <taxon>Agaricales</taxon>
        <taxon>Marasmiineae</taxon>
        <taxon>Omphalotaceae</taxon>
        <taxon>Lentinula</taxon>
    </lineage>
</organism>
<dbReference type="AlphaFoldDB" id="A0AA38NWY6"/>
<reference evidence="2" key="1">
    <citation type="submission" date="2022-08" db="EMBL/GenBank/DDBJ databases">
        <authorList>
            <consortium name="DOE Joint Genome Institute"/>
            <person name="Min B."/>
            <person name="Riley R."/>
            <person name="Sierra-Patev S."/>
            <person name="Naranjo-Ortiz M."/>
            <person name="Looney B."/>
            <person name="Konkel Z."/>
            <person name="Slot J.C."/>
            <person name="Sakamoto Y."/>
            <person name="Steenwyk J.L."/>
            <person name="Rokas A."/>
            <person name="Carro J."/>
            <person name="Camarero S."/>
            <person name="Ferreira P."/>
            <person name="Molpeceres G."/>
            <person name="Ruiz-Duenas F.J."/>
            <person name="Serrano A."/>
            <person name="Henrissat B."/>
            <person name="Drula E."/>
            <person name="Hughes K.W."/>
            <person name="Mata J.L."/>
            <person name="Ishikawa N.K."/>
            <person name="Vargas-Isla R."/>
            <person name="Ushijima S."/>
            <person name="Smith C.A."/>
            <person name="Ahrendt S."/>
            <person name="Andreopoulos W."/>
            <person name="He G."/>
            <person name="Labutti K."/>
            <person name="Lipzen A."/>
            <person name="Ng V."/>
            <person name="Sandor L."/>
            <person name="Barry K."/>
            <person name="Martinez A.T."/>
            <person name="Xiao Y."/>
            <person name="Gibbons J.G."/>
            <person name="Terashima K."/>
            <person name="Hibbett D.S."/>
            <person name="Grigoriev I.V."/>
        </authorList>
    </citation>
    <scope>NUCLEOTIDE SEQUENCE</scope>
    <source>
        <strain evidence="2">TFB9207</strain>
    </source>
</reference>
<sequence length="180" mass="20296">MPEYYSKNLASRPESRFQTLKIKKKLVQAKESYKRFIRTRSRRARNVPRMEIPTAPPSPSPVRQGRALRRHDTLFFEPQPTPATNESDIQKSSSKQETAPETNADDSSLSVISDSSQDTLEECYREVALQNTPLSELPPGVSLEQYVERSMNRRRLAGFLAYAFGLEKGSSYGSTSSSTS</sequence>
<protein>
    <submittedName>
        <fullName evidence="2">Uncharacterized protein</fullName>
    </submittedName>
</protein>
<evidence type="ECO:0000313" key="3">
    <source>
        <dbReference type="Proteomes" id="UP001163846"/>
    </source>
</evidence>
<keyword evidence="3" id="KW-1185">Reference proteome</keyword>
<feature type="region of interest" description="Disordered" evidence="1">
    <location>
        <begin position="38"/>
        <end position="115"/>
    </location>
</feature>
<evidence type="ECO:0000313" key="2">
    <source>
        <dbReference type="EMBL" id="KAJ3832075.1"/>
    </source>
</evidence>
<dbReference type="EMBL" id="MU807091">
    <property type="protein sequence ID" value="KAJ3832075.1"/>
    <property type="molecule type" value="Genomic_DNA"/>
</dbReference>
<evidence type="ECO:0000256" key="1">
    <source>
        <dbReference type="SAM" id="MobiDB-lite"/>
    </source>
</evidence>